<name>A0A482VD60_ASBVE</name>
<accession>A0A482VD60</accession>
<evidence type="ECO:0008006" key="3">
    <source>
        <dbReference type="Google" id="ProtNLM"/>
    </source>
</evidence>
<dbReference type="AlphaFoldDB" id="A0A482VD60"/>
<dbReference type="EMBL" id="QDEB01113562">
    <property type="protein sequence ID" value="RZB41297.1"/>
    <property type="molecule type" value="Genomic_DNA"/>
</dbReference>
<gene>
    <name evidence="1" type="ORF">BDFB_014901</name>
</gene>
<organism evidence="1 2">
    <name type="scientific">Asbolus verrucosus</name>
    <name type="common">Desert ironclad beetle</name>
    <dbReference type="NCBI Taxonomy" id="1661398"/>
    <lineage>
        <taxon>Eukaryota</taxon>
        <taxon>Metazoa</taxon>
        <taxon>Ecdysozoa</taxon>
        <taxon>Arthropoda</taxon>
        <taxon>Hexapoda</taxon>
        <taxon>Insecta</taxon>
        <taxon>Pterygota</taxon>
        <taxon>Neoptera</taxon>
        <taxon>Endopterygota</taxon>
        <taxon>Coleoptera</taxon>
        <taxon>Polyphaga</taxon>
        <taxon>Cucujiformia</taxon>
        <taxon>Tenebrionidae</taxon>
        <taxon>Pimeliinae</taxon>
        <taxon>Asbolus</taxon>
    </lineage>
</organism>
<keyword evidence="2" id="KW-1185">Reference proteome</keyword>
<dbReference type="Proteomes" id="UP000292052">
    <property type="component" value="Unassembled WGS sequence"/>
</dbReference>
<proteinExistence type="predicted"/>
<evidence type="ECO:0000313" key="2">
    <source>
        <dbReference type="Proteomes" id="UP000292052"/>
    </source>
</evidence>
<evidence type="ECO:0000313" key="1">
    <source>
        <dbReference type="EMBL" id="RZB41297.1"/>
    </source>
</evidence>
<sequence length="87" mass="9933">MDNASYHSRVLNKTPNSSWNKADLVVWIKEQNPNTTVTGNESKAELLHLAKSAAQNIKTLYVVDEMALQHGREVLRLLLYHCHFRSS</sequence>
<dbReference type="PANTHER" id="PTHR33939:SF1">
    <property type="entry name" value="DUF4371 DOMAIN-CONTAINING PROTEIN"/>
    <property type="match status" value="1"/>
</dbReference>
<dbReference type="PANTHER" id="PTHR33939">
    <property type="entry name" value="PROTEIN CBG22215"/>
    <property type="match status" value="1"/>
</dbReference>
<reference evidence="1 2" key="1">
    <citation type="submission" date="2017-03" db="EMBL/GenBank/DDBJ databases">
        <title>Genome of the blue death feigning beetle - Asbolus verrucosus.</title>
        <authorList>
            <person name="Rider S.D."/>
        </authorList>
    </citation>
    <scope>NUCLEOTIDE SEQUENCE [LARGE SCALE GENOMIC DNA]</scope>
    <source>
        <strain evidence="1">Butters</strain>
        <tissue evidence="1">Head and leg muscle</tissue>
    </source>
</reference>
<comment type="caution">
    <text evidence="1">The sequence shown here is derived from an EMBL/GenBank/DDBJ whole genome shotgun (WGS) entry which is preliminary data.</text>
</comment>
<protein>
    <recommendedName>
        <fullName evidence="3">DDE 3 domain containing protein</fullName>
    </recommendedName>
</protein>
<dbReference type="OrthoDB" id="10048767at2759"/>